<evidence type="ECO:0000259" key="2">
    <source>
        <dbReference type="Pfam" id="PF25023"/>
    </source>
</evidence>
<accession>A0A1N7RK33</accession>
<gene>
    <name evidence="3" type="ORF">BN2475_50043</name>
</gene>
<keyword evidence="1" id="KW-0677">Repeat</keyword>
<dbReference type="Pfam" id="PF25023">
    <property type="entry name" value="TEN_YD-shell"/>
    <property type="match status" value="1"/>
</dbReference>
<name>A0A1N7RK33_9BURK</name>
<dbReference type="NCBIfam" id="TIGR03696">
    <property type="entry name" value="Rhs_assc_core"/>
    <property type="match status" value="1"/>
</dbReference>
<dbReference type="InterPro" id="IPR050708">
    <property type="entry name" value="T6SS_VgrG/RHS"/>
</dbReference>
<dbReference type="InterPro" id="IPR022385">
    <property type="entry name" value="Rhs_assc_core"/>
</dbReference>
<evidence type="ECO:0000313" key="3">
    <source>
        <dbReference type="EMBL" id="SIT35471.1"/>
    </source>
</evidence>
<dbReference type="AlphaFoldDB" id="A0A1N7RK33"/>
<reference evidence="3 4" key="1">
    <citation type="submission" date="2016-12" db="EMBL/GenBank/DDBJ databases">
        <authorList>
            <person name="Song W.-J."/>
            <person name="Kurnit D.M."/>
        </authorList>
    </citation>
    <scope>NUCLEOTIDE SEQUENCE [LARGE SCALE GENOMIC DNA]</scope>
    <source>
        <strain evidence="3 4">STM7296</strain>
    </source>
</reference>
<dbReference type="EMBL" id="CYGX02000005">
    <property type="protein sequence ID" value="SIT35471.1"/>
    <property type="molecule type" value="Genomic_DNA"/>
</dbReference>
<sequence length="410" mass="46118">MQDIPRFQGLWQYRFAPDTRELAEIDMDRATVSYSRDAERRVTQIQYQVNGEVPRTFGYTYDALGRRSQTIFANGITAIYNWDAASQLTGISYKRADGSVLGNLTYGYDLAGRRTNAGGSLAKANLPQAVSDAQYNAANQLTRWAGKTLSYDLNGNLASDGVNQYGWNGQGLLSQISGGVTANFSYDVFGRRKDSTVNGHRIQTAWIDDELNLMVPDGDWSQRIRVFSAYPESGVDELTYRRIGDDANQDRYVLRDANNNVIALMDANQQSQTQYSYEPYGLTKQSSIVDPNPQQYTGRENDGTGLYYYRNRYYSPQTGRFISEDPIGWESGQTNAYAYVGGNPVSKTDPFGLGPWDQKYGLSGTFWRWLHRQDGGKLIGELKDPQTGQVPKNTALEYYKIYLFEIGQCG</sequence>
<evidence type="ECO:0000313" key="4">
    <source>
        <dbReference type="Proteomes" id="UP000187012"/>
    </source>
</evidence>
<protein>
    <submittedName>
        <fullName evidence="3">YD repeat protein</fullName>
    </submittedName>
</protein>
<dbReference type="PANTHER" id="PTHR32305">
    <property type="match status" value="1"/>
</dbReference>
<proteinExistence type="predicted"/>
<evidence type="ECO:0000256" key="1">
    <source>
        <dbReference type="ARBA" id="ARBA00022737"/>
    </source>
</evidence>
<organism evidence="3 4">
    <name type="scientific">Paraburkholderia ribeironis</name>
    <dbReference type="NCBI Taxonomy" id="1247936"/>
    <lineage>
        <taxon>Bacteria</taxon>
        <taxon>Pseudomonadati</taxon>
        <taxon>Pseudomonadota</taxon>
        <taxon>Betaproteobacteria</taxon>
        <taxon>Burkholderiales</taxon>
        <taxon>Burkholderiaceae</taxon>
        <taxon>Paraburkholderia</taxon>
    </lineage>
</organism>
<dbReference type="STRING" id="1247936.BN2475_50043"/>
<dbReference type="Proteomes" id="UP000187012">
    <property type="component" value="Unassembled WGS sequence"/>
</dbReference>
<dbReference type="InterPro" id="IPR056823">
    <property type="entry name" value="TEN-like_YD-shell"/>
</dbReference>
<dbReference type="PANTHER" id="PTHR32305:SF15">
    <property type="entry name" value="PROTEIN RHSA-RELATED"/>
    <property type="match status" value="1"/>
</dbReference>
<dbReference type="Gene3D" id="2.180.10.10">
    <property type="entry name" value="RHS repeat-associated core"/>
    <property type="match status" value="2"/>
</dbReference>
<keyword evidence="4" id="KW-1185">Reference proteome</keyword>
<feature type="domain" description="Teneurin-like YD-shell" evidence="2">
    <location>
        <begin position="28"/>
        <end position="332"/>
    </location>
</feature>